<name>A0A397VCK2_9GLOM</name>
<evidence type="ECO:0000313" key="2">
    <source>
        <dbReference type="Proteomes" id="UP000266673"/>
    </source>
</evidence>
<sequence>MANESKCSNCKIFIIYFTYWNSNTNLPQATLLEMKDLSNCSRSPITNIVAETCITYKNFLDHSIPNSKKLLDNVEKLKTHKDSPKQYISQWKLLHNWLKDPLLKIQVKYLVKFSKAIYEPIMNFLAEFDSTPRILRILKKNIDGLTSGVEVALDSLKKWLGIWSYFKSIIESQSYNKEECYIKELENEIDMKPELQNFGLHEALENPEFFNEFIEFASSKTEPQIEGLFNKYDLKCYLYITEEIKKSNLCLATANVKDITFSKKDLSTARNQINNVTSNLLEDSNTI</sequence>
<keyword evidence="2" id="KW-1185">Reference proteome</keyword>
<comment type="caution">
    <text evidence="1">The sequence shown here is derived from an EMBL/GenBank/DDBJ whole genome shotgun (WGS) entry which is preliminary data.</text>
</comment>
<proteinExistence type="predicted"/>
<accession>A0A397VCK2</accession>
<evidence type="ECO:0000313" key="1">
    <source>
        <dbReference type="EMBL" id="RIB19448.1"/>
    </source>
</evidence>
<gene>
    <name evidence="1" type="ORF">C2G38_2181823</name>
</gene>
<dbReference type="AlphaFoldDB" id="A0A397VCK2"/>
<organism evidence="1 2">
    <name type="scientific">Gigaspora rosea</name>
    <dbReference type="NCBI Taxonomy" id="44941"/>
    <lineage>
        <taxon>Eukaryota</taxon>
        <taxon>Fungi</taxon>
        <taxon>Fungi incertae sedis</taxon>
        <taxon>Mucoromycota</taxon>
        <taxon>Glomeromycotina</taxon>
        <taxon>Glomeromycetes</taxon>
        <taxon>Diversisporales</taxon>
        <taxon>Gigasporaceae</taxon>
        <taxon>Gigaspora</taxon>
    </lineage>
</organism>
<dbReference type="Proteomes" id="UP000266673">
    <property type="component" value="Unassembled WGS sequence"/>
</dbReference>
<protein>
    <submittedName>
        <fullName evidence="1">Uncharacterized protein</fullName>
    </submittedName>
</protein>
<reference evidence="1 2" key="1">
    <citation type="submission" date="2018-06" db="EMBL/GenBank/DDBJ databases">
        <title>Comparative genomics reveals the genomic features of Rhizophagus irregularis, R. cerebriforme, R. diaphanum and Gigaspora rosea, and their symbiotic lifestyle signature.</title>
        <authorList>
            <person name="Morin E."/>
            <person name="San Clemente H."/>
            <person name="Chen E.C.H."/>
            <person name="De La Providencia I."/>
            <person name="Hainaut M."/>
            <person name="Kuo A."/>
            <person name="Kohler A."/>
            <person name="Murat C."/>
            <person name="Tang N."/>
            <person name="Roy S."/>
            <person name="Loubradou J."/>
            <person name="Henrissat B."/>
            <person name="Grigoriev I.V."/>
            <person name="Corradi N."/>
            <person name="Roux C."/>
            <person name="Martin F.M."/>
        </authorList>
    </citation>
    <scope>NUCLEOTIDE SEQUENCE [LARGE SCALE GENOMIC DNA]</scope>
    <source>
        <strain evidence="1 2">DAOM 194757</strain>
    </source>
</reference>
<dbReference type="EMBL" id="QKWP01000473">
    <property type="protein sequence ID" value="RIB19448.1"/>
    <property type="molecule type" value="Genomic_DNA"/>
</dbReference>